<dbReference type="EMBL" id="JAWPEI010000003">
    <property type="protein sequence ID" value="KAK4732141.1"/>
    <property type="molecule type" value="Genomic_DNA"/>
</dbReference>
<evidence type="ECO:0000313" key="2">
    <source>
        <dbReference type="Proteomes" id="UP001311915"/>
    </source>
</evidence>
<keyword evidence="2" id="KW-1185">Reference proteome</keyword>
<organism evidence="1 2">
    <name type="scientific">Solanum pinnatisectum</name>
    <name type="common">tansyleaf nightshade</name>
    <dbReference type="NCBI Taxonomy" id="50273"/>
    <lineage>
        <taxon>Eukaryota</taxon>
        <taxon>Viridiplantae</taxon>
        <taxon>Streptophyta</taxon>
        <taxon>Embryophyta</taxon>
        <taxon>Tracheophyta</taxon>
        <taxon>Spermatophyta</taxon>
        <taxon>Magnoliopsida</taxon>
        <taxon>eudicotyledons</taxon>
        <taxon>Gunneridae</taxon>
        <taxon>Pentapetalae</taxon>
        <taxon>asterids</taxon>
        <taxon>lamiids</taxon>
        <taxon>Solanales</taxon>
        <taxon>Solanaceae</taxon>
        <taxon>Solanoideae</taxon>
        <taxon>Solaneae</taxon>
        <taxon>Solanum</taxon>
    </lineage>
</organism>
<name>A0AAV9M2J2_9SOLN</name>
<reference evidence="1 2" key="1">
    <citation type="submission" date="2023-10" db="EMBL/GenBank/DDBJ databases">
        <title>Genome-Wide Identification Analysis in wild type Solanum Pinnatisectum Reveals Some Genes Defensing Phytophthora Infestans.</title>
        <authorList>
            <person name="Sun C."/>
        </authorList>
    </citation>
    <scope>NUCLEOTIDE SEQUENCE [LARGE SCALE GENOMIC DNA]</scope>
    <source>
        <strain evidence="1">LQN</strain>
        <tissue evidence="1">Leaf</tissue>
    </source>
</reference>
<sequence>MGAVNLEVQMGHTEFSVEFLVLDINTIYNLLLRRPWIHMARAVQSTLHQSMKFVWKDQDLVIHGEWSFSNRYAPIVNEVSRGCDFYTV</sequence>
<dbReference type="PANTHER" id="PTHR33240">
    <property type="entry name" value="OS08G0508500 PROTEIN"/>
    <property type="match status" value="1"/>
</dbReference>
<protein>
    <submittedName>
        <fullName evidence="1">Uncharacterized protein</fullName>
    </submittedName>
</protein>
<dbReference type="AlphaFoldDB" id="A0AAV9M2J2"/>
<dbReference type="PANTHER" id="PTHR33240:SF15">
    <property type="entry name" value="GAG-PRO-LIKE PROTEIN"/>
    <property type="match status" value="1"/>
</dbReference>
<evidence type="ECO:0000313" key="1">
    <source>
        <dbReference type="EMBL" id="KAK4732141.1"/>
    </source>
</evidence>
<comment type="caution">
    <text evidence="1">The sequence shown here is derived from an EMBL/GenBank/DDBJ whole genome shotgun (WGS) entry which is preliminary data.</text>
</comment>
<dbReference type="Proteomes" id="UP001311915">
    <property type="component" value="Unassembled WGS sequence"/>
</dbReference>
<accession>A0AAV9M2J2</accession>
<gene>
    <name evidence="1" type="ORF">R3W88_025129</name>
</gene>
<proteinExistence type="predicted"/>